<accession>A0AAE0MI26</accession>
<dbReference type="PANTHER" id="PTHR42802:SF1">
    <property type="entry name" value="L-ORNITHINE N(5)-MONOOXYGENASE"/>
    <property type="match status" value="1"/>
</dbReference>
<dbReference type="Proteomes" id="UP001286456">
    <property type="component" value="Unassembled WGS sequence"/>
</dbReference>
<comment type="cofactor">
    <cofactor evidence="1">
        <name>FAD</name>
        <dbReference type="ChEBI" id="CHEBI:57692"/>
    </cofactor>
</comment>
<dbReference type="EC" id="1.14.13.196" evidence="4"/>
<dbReference type="InterPro" id="IPR036188">
    <property type="entry name" value="FAD/NAD-bd_sf"/>
</dbReference>
<keyword evidence="8" id="KW-0560">Oxidoreductase</keyword>
<dbReference type="Pfam" id="PF13434">
    <property type="entry name" value="Lys_Orn_oxgnase"/>
    <property type="match status" value="1"/>
</dbReference>
<evidence type="ECO:0000313" key="13">
    <source>
        <dbReference type="Proteomes" id="UP001286456"/>
    </source>
</evidence>
<name>A0AAE0MI26_9PEZI</name>
<keyword evidence="5" id="KW-0285">Flavoprotein</keyword>
<dbReference type="InterPro" id="IPR025700">
    <property type="entry name" value="Lys/Orn_oxygenase"/>
</dbReference>
<evidence type="ECO:0000256" key="3">
    <source>
        <dbReference type="ARBA" id="ARBA00007588"/>
    </source>
</evidence>
<dbReference type="GO" id="GO:0016491">
    <property type="term" value="F:oxidoreductase activity"/>
    <property type="evidence" value="ECO:0007669"/>
    <property type="project" value="UniProtKB-KW"/>
</dbReference>
<evidence type="ECO:0000256" key="7">
    <source>
        <dbReference type="ARBA" id="ARBA00022857"/>
    </source>
</evidence>
<evidence type="ECO:0000256" key="1">
    <source>
        <dbReference type="ARBA" id="ARBA00001974"/>
    </source>
</evidence>
<evidence type="ECO:0000313" key="12">
    <source>
        <dbReference type="EMBL" id="KAK3332990.1"/>
    </source>
</evidence>
<evidence type="ECO:0000256" key="5">
    <source>
        <dbReference type="ARBA" id="ARBA00022630"/>
    </source>
</evidence>
<keyword evidence="7" id="KW-0521">NADP</keyword>
<dbReference type="PANTHER" id="PTHR42802">
    <property type="entry name" value="MONOOXYGENASE"/>
    <property type="match status" value="1"/>
</dbReference>
<comment type="caution">
    <text evidence="12">The sequence shown here is derived from an EMBL/GenBank/DDBJ whole genome shotgun (WGS) entry which is preliminary data.</text>
</comment>
<comment type="catalytic activity">
    <reaction evidence="9">
        <text>L-ornithine + NADPH + O2 = N(5)-hydroxy-L-ornithine + NADP(+) + H2O</text>
        <dbReference type="Rhea" id="RHEA:41508"/>
        <dbReference type="ChEBI" id="CHEBI:15377"/>
        <dbReference type="ChEBI" id="CHEBI:15379"/>
        <dbReference type="ChEBI" id="CHEBI:46911"/>
        <dbReference type="ChEBI" id="CHEBI:57783"/>
        <dbReference type="ChEBI" id="CHEBI:58349"/>
        <dbReference type="ChEBI" id="CHEBI:78275"/>
        <dbReference type="EC" id="1.14.13.196"/>
    </reaction>
</comment>
<keyword evidence="6" id="KW-0274">FAD</keyword>
<dbReference type="AlphaFoldDB" id="A0AAE0MI26"/>
<protein>
    <recommendedName>
        <fullName evidence="4">L-ornithine N(5)-monooxygenase [NAD(P)H]</fullName>
        <ecNumber evidence="4">1.14.13.196</ecNumber>
    </recommendedName>
</protein>
<evidence type="ECO:0000256" key="10">
    <source>
        <dbReference type="ARBA" id="ARBA00049248"/>
    </source>
</evidence>
<feature type="region of interest" description="Disordered" evidence="11">
    <location>
        <begin position="1"/>
        <end position="53"/>
    </location>
</feature>
<evidence type="ECO:0000256" key="4">
    <source>
        <dbReference type="ARBA" id="ARBA00012881"/>
    </source>
</evidence>
<evidence type="ECO:0000256" key="6">
    <source>
        <dbReference type="ARBA" id="ARBA00022827"/>
    </source>
</evidence>
<dbReference type="Gene3D" id="3.50.50.60">
    <property type="entry name" value="FAD/NAD(P)-binding domain"/>
    <property type="match status" value="1"/>
</dbReference>
<evidence type="ECO:0000256" key="9">
    <source>
        <dbReference type="ARBA" id="ARBA00047598"/>
    </source>
</evidence>
<evidence type="ECO:0000256" key="2">
    <source>
        <dbReference type="ARBA" id="ARBA00004924"/>
    </source>
</evidence>
<gene>
    <name evidence="12" type="ORF">B0T19DRAFT_355698</name>
</gene>
<comment type="pathway">
    <text evidence="2">Siderophore biosynthesis.</text>
</comment>
<dbReference type="EMBL" id="JAUEPO010000002">
    <property type="protein sequence ID" value="KAK3332990.1"/>
    <property type="molecule type" value="Genomic_DNA"/>
</dbReference>
<reference evidence="12" key="1">
    <citation type="journal article" date="2023" name="Mol. Phylogenet. Evol.">
        <title>Genome-scale phylogeny and comparative genomics of the fungal order Sordariales.</title>
        <authorList>
            <person name="Hensen N."/>
            <person name="Bonometti L."/>
            <person name="Westerberg I."/>
            <person name="Brannstrom I.O."/>
            <person name="Guillou S."/>
            <person name="Cros-Aarteil S."/>
            <person name="Calhoun S."/>
            <person name="Haridas S."/>
            <person name="Kuo A."/>
            <person name="Mondo S."/>
            <person name="Pangilinan J."/>
            <person name="Riley R."/>
            <person name="LaButti K."/>
            <person name="Andreopoulos B."/>
            <person name="Lipzen A."/>
            <person name="Chen C."/>
            <person name="Yan M."/>
            <person name="Daum C."/>
            <person name="Ng V."/>
            <person name="Clum A."/>
            <person name="Steindorff A."/>
            <person name="Ohm R.A."/>
            <person name="Martin F."/>
            <person name="Silar P."/>
            <person name="Natvig D.O."/>
            <person name="Lalanne C."/>
            <person name="Gautier V."/>
            <person name="Ament-Velasquez S.L."/>
            <person name="Kruys A."/>
            <person name="Hutchinson M.I."/>
            <person name="Powell A.J."/>
            <person name="Barry K."/>
            <person name="Miller A.N."/>
            <person name="Grigoriev I.V."/>
            <person name="Debuchy R."/>
            <person name="Gladieux P."/>
            <person name="Hiltunen Thoren M."/>
            <person name="Johannesson H."/>
        </authorList>
    </citation>
    <scope>NUCLEOTIDE SEQUENCE</scope>
    <source>
        <strain evidence="12">SMH4131-1</strain>
    </source>
</reference>
<dbReference type="GO" id="GO:0006879">
    <property type="term" value="P:intracellular iron ion homeostasis"/>
    <property type="evidence" value="ECO:0007669"/>
    <property type="project" value="TreeGrafter"/>
</dbReference>
<feature type="compositionally biased region" description="Polar residues" evidence="11">
    <location>
        <begin position="1"/>
        <end position="51"/>
    </location>
</feature>
<comment type="catalytic activity">
    <reaction evidence="10">
        <text>L-ornithine + NADH + O2 = N(5)-hydroxy-L-ornithine + NAD(+) + H2O</text>
        <dbReference type="Rhea" id="RHEA:41512"/>
        <dbReference type="ChEBI" id="CHEBI:15377"/>
        <dbReference type="ChEBI" id="CHEBI:15379"/>
        <dbReference type="ChEBI" id="CHEBI:46911"/>
        <dbReference type="ChEBI" id="CHEBI:57540"/>
        <dbReference type="ChEBI" id="CHEBI:57945"/>
        <dbReference type="ChEBI" id="CHEBI:78275"/>
        <dbReference type="EC" id="1.14.13.196"/>
    </reaction>
</comment>
<comment type="similarity">
    <text evidence="3">Belongs to the lysine N(6)-hydroxylase/L-ornithine N(5)-oxygenase family.</text>
</comment>
<reference evidence="12" key="2">
    <citation type="submission" date="2023-06" db="EMBL/GenBank/DDBJ databases">
        <authorList>
            <consortium name="Lawrence Berkeley National Laboratory"/>
            <person name="Haridas S."/>
            <person name="Hensen N."/>
            <person name="Bonometti L."/>
            <person name="Westerberg I."/>
            <person name="Brannstrom I.O."/>
            <person name="Guillou S."/>
            <person name="Cros-Aarteil S."/>
            <person name="Calhoun S."/>
            <person name="Kuo A."/>
            <person name="Mondo S."/>
            <person name="Pangilinan J."/>
            <person name="Riley R."/>
            <person name="Labutti K."/>
            <person name="Andreopoulos B."/>
            <person name="Lipzen A."/>
            <person name="Chen C."/>
            <person name="Yanf M."/>
            <person name="Daum C."/>
            <person name="Ng V."/>
            <person name="Clum A."/>
            <person name="Steindorff A."/>
            <person name="Ohm R."/>
            <person name="Martin F."/>
            <person name="Silar P."/>
            <person name="Natvig D."/>
            <person name="Lalanne C."/>
            <person name="Gautier V."/>
            <person name="Ament-Velasquez S.L."/>
            <person name="Kruys A."/>
            <person name="Hutchinson M.I."/>
            <person name="Powell A.J."/>
            <person name="Barry K."/>
            <person name="Miller A.N."/>
            <person name="Grigoriev I.V."/>
            <person name="Debuchy R."/>
            <person name="Gladieux P."/>
            <person name="Thoren M.H."/>
            <person name="Johannesson H."/>
        </authorList>
    </citation>
    <scope>NUCLEOTIDE SEQUENCE</scope>
    <source>
        <strain evidence="12">SMH4131-1</strain>
    </source>
</reference>
<evidence type="ECO:0000256" key="8">
    <source>
        <dbReference type="ARBA" id="ARBA00023002"/>
    </source>
</evidence>
<dbReference type="PRINTS" id="PR00368">
    <property type="entry name" value="FADPNR"/>
</dbReference>
<keyword evidence="13" id="KW-1185">Reference proteome</keyword>
<evidence type="ECO:0000256" key="11">
    <source>
        <dbReference type="SAM" id="MobiDB-lite"/>
    </source>
</evidence>
<proteinExistence type="inferred from homology"/>
<sequence length="565" mass="61934">MDEPSSQSVDRSTDALAQQDATVNPNFVTNGSATDETNGVSGTSDAASETSAPELVDEFSAAASDVTNELNGVNNSGVSKSRFLRPAEADAVHDLVCIGFGPASLAIAIALHDNMEARKLTESPKVLFLEKQTEFAWHAGMLLPGAKMQISFIKDLASLRDPRSYFTFLNYLHVNGRLVEFTNLNTFLPARIEFEDYLRWCASHFSDVVRYGSEVVSVSPVQEDGPHKLFTVTSRNTKTGITSSYQARNVIVALGGQASIPKPLPAQNPRVIHSSQYAYLAPKILTNPSHPYRVAVIGAGQSAAEIFSNVQSLYPNSKTNLIMRTEFLKPSDDSPFVNSIFNPEFIEKVYPMSSGYRQSLLSDARATNYGVVRLELIEHLYETMYHQRRTIGTDEKKWPHRLMPGRRIVNINENGDQLQMKVAVFPPSEVLHDGPLLDEEILDFDLVVCATGYKRTAHIDMLKDTWSLLPESTENAIKAAARKDQWLVETEATAEESSKTSTRVLAVGRDYGVKFTPGSVAQGSGVWLQGCCEATHGLSDTLLSVLSTRSGEIVETIFGSGAGSR</sequence>
<organism evidence="12 13">
    <name type="scientific">Cercophora scortea</name>
    <dbReference type="NCBI Taxonomy" id="314031"/>
    <lineage>
        <taxon>Eukaryota</taxon>
        <taxon>Fungi</taxon>
        <taxon>Dikarya</taxon>
        <taxon>Ascomycota</taxon>
        <taxon>Pezizomycotina</taxon>
        <taxon>Sordariomycetes</taxon>
        <taxon>Sordariomycetidae</taxon>
        <taxon>Sordariales</taxon>
        <taxon>Lasiosphaeriaceae</taxon>
        <taxon>Cercophora</taxon>
    </lineage>
</organism>
<dbReference type="SUPFAM" id="SSF51905">
    <property type="entry name" value="FAD/NAD(P)-binding domain"/>
    <property type="match status" value="1"/>
</dbReference>